<sequence>MDALKIFNSTLEDFLQNLKKCDETVKYENIEDNDTIPLQKFLTNISNIETQISSKDETIFNQVITIQGVDVSKIYKTISKNENKEAIWKFLQTLLLIGKTIKSKSKTFEEFLEKDTDQMNNMMDMLKNMIGGMGFDDENDDNNDDSGEEEDLIKMLETSKIGNLAKDISKEIDVSAFENIKLDNPDINSIMASLSKNDSIKDLIGNVTNVLKEKMESGELDQEAMKEEAVTFMNKMKNNKKIKKMLKSQNMQGLMMEMLKDKGINTSDEDFSSLENMFKKKPPLPPSSDFNPLRGGGRRNAVRKRLKKKIEDKAED</sequence>
<reference evidence="2 3" key="1">
    <citation type="journal article" date="2014" name="Virology">
        <title>Genome of brown tide virus (AaV), the little giant of the Megaviridae, elucidates NCLDV genome expansion and host-virus coevolution.</title>
        <authorList>
            <person name="Moniruzzaman M."/>
            <person name="LeCleir G.R."/>
            <person name="Brown C.M."/>
            <person name="Gobler C.J."/>
            <person name="Bidle K.D."/>
            <person name="Wilson W.H."/>
            <person name="Wilhelm S.W."/>
        </authorList>
    </citation>
    <scope>NUCLEOTIDE SEQUENCE [LARGE SCALE GENOMIC DNA]</scope>
    <source>
        <strain evidence="2">BtV-01</strain>
    </source>
</reference>
<protein>
    <submittedName>
        <fullName evidence="2">Uncharacterized protein</fullName>
    </submittedName>
</protein>
<name>A0A076FHV3_9VIRU</name>
<feature type="region of interest" description="Disordered" evidence="1">
    <location>
        <begin position="265"/>
        <end position="316"/>
    </location>
</feature>
<evidence type="ECO:0000256" key="1">
    <source>
        <dbReference type="SAM" id="MobiDB-lite"/>
    </source>
</evidence>
<proteinExistence type="predicted"/>
<keyword evidence="3" id="KW-1185">Reference proteome</keyword>
<dbReference type="Proteomes" id="UP000028667">
    <property type="component" value="Segment"/>
</dbReference>
<organism evidence="2 3">
    <name type="scientific">Aureococcus anophagefferens virus</name>
    <dbReference type="NCBI Taxonomy" id="1474867"/>
    <lineage>
        <taxon>Viruses</taxon>
        <taxon>Varidnaviria</taxon>
        <taxon>Bamfordvirae</taxon>
        <taxon>Nucleocytoviricota</taxon>
        <taxon>Megaviricetes</taxon>
        <taxon>Imitervirales</taxon>
        <taxon>Schizomimiviridae</taxon>
        <taxon>Kratosvirus</taxon>
        <taxon>Kratosvirus quantuckense</taxon>
    </lineage>
</organism>
<evidence type="ECO:0000313" key="3">
    <source>
        <dbReference type="Proteomes" id="UP000028667"/>
    </source>
</evidence>
<dbReference type="RefSeq" id="YP_009052320.1">
    <property type="nucleotide sequence ID" value="NC_024697.1"/>
</dbReference>
<accession>A0A076FHV3</accession>
<dbReference type="GeneID" id="20041557"/>
<dbReference type="KEGG" id="vg:20041557"/>
<feature type="compositionally biased region" description="Basic residues" evidence="1">
    <location>
        <begin position="296"/>
        <end position="308"/>
    </location>
</feature>
<gene>
    <name evidence="2" type="ORF">AaV_246</name>
</gene>
<dbReference type="OrthoDB" id="14627at10239"/>
<evidence type="ECO:0000313" key="2">
    <source>
        <dbReference type="EMBL" id="AII17011.1"/>
    </source>
</evidence>
<dbReference type="EMBL" id="KJ645900">
    <property type="protein sequence ID" value="AII17011.1"/>
    <property type="molecule type" value="Genomic_DNA"/>
</dbReference>